<sequence length="480" mass="54662">MNIESRPAVRLYSAARNAFARRQFSHQNPKSKFEPLDSNFKDQPKASKKKYVGTGLGHKFISRGHSVLKGQPLRRSFLYVPAHNQRFIDKALTSSADCIVLDLEDGVAQSEKELARKNIDDLFTRLDTEGYRPGENRAAEVCIRVNNEGWLSAAVWEMKGRRDQVVAPTQDLSDDLELFKHPWSTRTTMVVPKVNNPVNLKFLRDVVAQKREEAFGNRRAAAMKYTLKMVPIIETPHGVLNIPMFTSFGRMLHGMVFASEDYCASLGIPRTEDYSNMLVARSMMVNVCKMMGVSPIDMVCQEYKRPDILLEECNDGVFLGFEGKQTIHPDQIDLINKAFAPRPSEVKWAKELLEAVMARPKEGAFEFQGKMVDRPVFLRAENTLAKHRAIERYETNRFQPDVAHAPAIPAADVGGSQRMNMLEKMLVDGKRMRKGMTQIEMQRPRLDAEQLNESSEEVVFLKDTNRQTKHQPGYETDKTH</sequence>
<evidence type="ECO:0000256" key="2">
    <source>
        <dbReference type="ARBA" id="ARBA00022723"/>
    </source>
</evidence>
<dbReference type="HOGENOM" id="CLU_044864_1_1_1"/>
<dbReference type="Gene3D" id="3.20.20.60">
    <property type="entry name" value="Phosphoenolpyruvate-binding domains"/>
    <property type="match status" value="1"/>
</dbReference>
<keyword evidence="3" id="KW-0460">Magnesium</keyword>
<dbReference type="Pfam" id="PF03328">
    <property type="entry name" value="HpcH_HpaI"/>
    <property type="match status" value="1"/>
</dbReference>
<keyword evidence="2" id="KW-0479">Metal-binding</keyword>
<dbReference type="STRING" id="1284197.S8AV05"/>
<dbReference type="EMBL" id="AQGS01000033">
    <property type="protein sequence ID" value="EPS44776.1"/>
    <property type="molecule type" value="Genomic_DNA"/>
</dbReference>
<accession>S8AV05</accession>
<dbReference type="InterPro" id="IPR015813">
    <property type="entry name" value="Pyrv/PenolPyrv_kinase-like_dom"/>
</dbReference>
<dbReference type="SUPFAM" id="SSF51621">
    <property type="entry name" value="Phosphoenolpyruvate/pyruvate domain"/>
    <property type="match status" value="1"/>
</dbReference>
<comment type="caution">
    <text evidence="6">The sequence shown here is derived from an EMBL/GenBank/DDBJ whole genome shotgun (WGS) entry which is preliminary data.</text>
</comment>
<dbReference type="Proteomes" id="UP000015100">
    <property type="component" value="Unassembled WGS sequence"/>
</dbReference>
<evidence type="ECO:0000256" key="1">
    <source>
        <dbReference type="ARBA" id="ARBA00001946"/>
    </source>
</evidence>
<organism evidence="6 7">
    <name type="scientific">Dactylellina haptotyla (strain CBS 200.50)</name>
    <name type="common">Nematode-trapping fungus</name>
    <name type="synonym">Monacrosporium haptotylum</name>
    <dbReference type="NCBI Taxonomy" id="1284197"/>
    <lineage>
        <taxon>Eukaryota</taxon>
        <taxon>Fungi</taxon>
        <taxon>Dikarya</taxon>
        <taxon>Ascomycota</taxon>
        <taxon>Pezizomycotina</taxon>
        <taxon>Orbiliomycetes</taxon>
        <taxon>Orbiliales</taxon>
        <taxon>Orbiliaceae</taxon>
        <taxon>Dactylellina</taxon>
    </lineage>
</organism>
<dbReference type="InterPro" id="IPR040442">
    <property type="entry name" value="Pyrv_kinase-like_dom_sf"/>
</dbReference>
<evidence type="ECO:0000256" key="4">
    <source>
        <dbReference type="SAM" id="MobiDB-lite"/>
    </source>
</evidence>
<feature type="compositionally biased region" description="Basic and acidic residues" evidence="4">
    <location>
        <begin position="31"/>
        <end position="44"/>
    </location>
</feature>
<evidence type="ECO:0000259" key="5">
    <source>
        <dbReference type="Pfam" id="PF03328"/>
    </source>
</evidence>
<dbReference type="GO" id="GO:0006107">
    <property type="term" value="P:oxaloacetate metabolic process"/>
    <property type="evidence" value="ECO:0007669"/>
    <property type="project" value="TreeGrafter"/>
</dbReference>
<proteinExistence type="predicted"/>
<gene>
    <name evidence="6" type="ORF">H072_1231</name>
</gene>
<dbReference type="eggNOG" id="ENOG502QQPK">
    <property type="taxonomic scope" value="Eukaryota"/>
</dbReference>
<dbReference type="InterPro" id="IPR005000">
    <property type="entry name" value="Aldolase/citrate-lyase_domain"/>
</dbReference>
<feature type="domain" description="HpcH/HpaI aldolase/citrate lyase" evidence="5">
    <location>
        <begin position="75"/>
        <end position="329"/>
    </location>
</feature>
<evidence type="ECO:0000256" key="3">
    <source>
        <dbReference type="ARBA" id="ARBA00022842"/>
    </source>
</evidence>
<dbReference type="GO" id="GO:0003824">
    <property type="term" value="F:catalytic activity"/>
    <property type="evidence" value="ECO:0007669"/>
    <property type="project" value="InterPro"/>
</dbReference>
<feature type="region of interest" description="Disordered" evidence="4">
    <location>
        <begin position="24"/>
        <end position="44"/>
    </location>
</feature>
<reference evidence="6 7" key="1">
    <citation type="journal article" date="2013" name="PLoS Genet.">
        <title>Genomic mechanisms accounting for the adaptation to parasitism in nematode-trapping fungi.</title>
        <authorList>
            <person name="Meerupati T."/>
            <person name="Andersson K.M."/>
            <person name="Friman E."/>
            <person name="Kumar D."/>
            <person name="Tunlid A."/>
            <person name="Ahren D."/>
        </authorList>
    </citation>
    <scope>NUCLEOTIDE SEQUENCE [LARGE SCALE GENOMIC DNA]</scope>
    <source>
        <strain evidence="6 7">CBS 200.50</strain>
    </source>
</reference>
<dbReference type="OrthoDB" id="1773at2759"/>
<reference evidence="7" key="2">
    <citation type="submission" date="2013-04" db="EMBL/GenBank/DDBJ databases">
        <title>Genomic mechanisms accounting for the adaptation to parasitism in nematode-trapping fungi.</title>
        <authorList>
            <person name="Ahren D.G."/>
        </authorList>
    </citation>
    <scope>NUCLEOTIDE SEQUENCE [LARGE SCALE GENOMIC DNA]</scope>
    <source>
        <strain evidence="7">CBS 200.50</strain>
    </source>
</reference>
<dbReference type="AlphaFoldDB" id="S8AV05"/>
<protein>
    <recommendedName>
        <fullName evidence="5">HpcH/HpaI aldolase/citrate lyase domain-containing protein</fullName>
    </recommendedName>
</protein>
<comment type="cofactor">
    <cofactor evidence="1">
        <name>Mg(2+)</name>
        <dbReference type="ChEBI" id="CHEBI:18420"/>
    </cofactor>
</comment>
<dbReference type="GO" id="GO:0000287">
    <property type="term" value="F:magnesium ion binding"/>
    <property type="evidence" value="ECO:0007669"/>
    <property type="project" value="TreeGrafter"/>
</dbReference>
<name>S8AV05_DACHA</name>
<evidence type="ECO:0000313" key="6">
    <source>
        <dbReference type="EMBL" id="EPS44776.1"/>
    </source>
</evidence>
<keyword evidence="7" id="KW-1185">Reference proteome</keyword>
<evidence type="ECO:0000313" key="7">
    <source>
        <dbReference type="Proteomes" id="UP000015100"/>
    </source>
</evidence>
<dbReference type="PANTHER" id="PTHR32308:SF0">
    <property type="entry name" value="HPCH_HPAI ALDOLASE_CITRATE LYASE DOMAIN-CONTAINING PROTEIN"/>
    <property type="match status" value="1"/>
</dbReference>
<dbReference type="PANTHER" id="PTHR32308">
    <property type="entry name" value="LYASE BETA SUBUNIT, PUTATIVE (AFU_ORTHOLOGUE AFUA_4G13030)-RELATED"/>
    <property type="match status" value="1"/>
</dbReference>